<dbReference type="PANTHER" id="PTHR33558">
    <property type="entry name" value="GLUTAREDOXIN-LIKE PROTEIN C5ORF63 HOMOLOG"/>
    <property type="match status" value="1"/>
</dbReference>
<dbReference type="InterPro" id="IPR052565">
    <property type="entry name" value="Glutaredoxin-like_YDR286C"/>
</dbReference>
<evidence type="ECO:0000313" key="1">
    <source>
        <dbReference type="EMBL" id="MCW6036218.1"/>
    </source>
</evidence>
<dbReference type="Gene3D" id="3.40.30.10">
    <property type="entry name" value="Glutaredoxin"/>
    <property type="match status" value="1"/>
</dbReference>
<dbReference type="RefSeq" id="WP_265263962.1">
    <property type="nucleotide sequence ID" value="NZ_JAIHOM010000031.1"/>
</dbReference>
<evidence type="ECO:0000313" key="2">
    <source>
        <dbReference type="Proteomes" id="UP001526426"/>
    </source>
</evidence>
<dbReference type="PANTHER" id="PTHR33558:SF1">
    <property type="entry name" value="GLUTAREDOXIN-LIKE PROTEIN C5ORF63 HOMOLOG"/>
    <property type="match status" value="1"/>
</dbReference>
<keyword evidence="2" id="KW-1185">Reference proteome</keyword>
<dbReference type="Proteomes" id="UP001526426">
    <property type="component" value="Unassembled WGS sequence"/>
</dbReference>
<dbReference type="InterPro" id="IPR036249">
    <property type="entry name" value="Thioredoxin-like_sf"/>
</dbReference>
<name>A0ABT3L3Y8_9CYAN</name>
<dbReference type="EMBL" id="JAIHOM010000031">
    <property type="protein sequence ID" value="MCW6036218.1"/>
    <property type="molecule type" value="Genomic_DNA"/>
</dbReference>
<gene>
    <name evidence="1" type="ORF">K4A83_08025</name>
</gene>
<accession>A0ABT3L3Y8</accession>
<dbReference type="SUPFAM" id="SSF52833">
    <property type="entry name" value="Thioredoxin-like"/>
    <property type="match status" value="1"/>
</dbReference>
<proteinExistence type="predicted"/>
<protein>
    <submittedName>
        <fullName evidence="1">Glutaredoxin family protein</fullName>
    </submittedName>
</protein>
<dbReference type="InterPro" id="IPR008554">
    <property type="entry name" value="Glutaredoxin-like"/>
</dbReference>
<comment type="caution">
    <text evidence="1">The sequence shown here is derived from an EMBL/GenBank/DDBJ whole genome shotgun (WGS) entry which is preliminary data.</text>
</comment>
<reference evidence="1 2" key="1">
    <citation type="submission" date="2021-08" db="EMBL/GenBank/DDBJ databases">
        <title>Draft genome sequence of Spirulina subsalsa with high tolerance to salinity and hype-accumulation of phycocyanin.</title>
        <authorList>
            <person name="Pei H."/>
            <person name="Jiang L."/>
        </authorList>
    </citation>
    <scope>NUCLEOTIDE SEQUENCE [LARGE SCALE GENOMIC DNA]</scope>
    <source>
        <strain evidence="1 2">FACHB-351</strain>
    </source>
</reference>
<organism evidence="1 2">
    <name type="scientific">Spirulina subsalsa FACHB-351</name>
    <dbReference type="NCBI Taxonomy" id="234711"/>
    <lineage>
        <taxon>Bacteria</taxon>
        <taxon>Bacillati</taxon>
        <taxon>Cyanobacteriota</taxon>
        <taxon>Cyanophyceae</taxon>
        <taxon>Spirulinales</taxon>
        <taxon>Spirulinaceae</taxon>
        <taxon>Spirulina</taxon>
    </lineage>
</organism>
<dbReference type="Pfam" id="PF05768">
    <property type="entry name" value="Glrx-like"/>
    <property type="match status" value="1"/>
</dbReference>
<sequence length="86" mass="10186">MKLIFYHKPGCHLCETLAEKLTQLPNLSLELEMRDINTRADWFEAYEYEIPVLAQVVEGEEVVLPRLSPRLPIQQMERMLKKTLRM</sequence>